<proteinExistence type="predicted"/>
<dbReference type="RefSeq" id="XP_013408515.1">
    <property type="nucleotide sequence ID" value="XM_013553061.1"/>
</dbReference>
<dbReference type="OrthoDB" id="48036at2759"/>
<dbReference type="GeneID" id="106172384"/>
<dbReference type="AlphaFoldDB" id="A0A1S3JDM6"/>
<keyword evidence="2" id="KW-1185">Reference proteome</keyword>
<dbReference type="InterPro" id="IPR022384">
    <property type="entry name" value="FormiminoTrfase_cat_dom_sf"/>
</dbReference>
<protein>
    <submittedName>
        <fullName evidence="3">Uncharacterized protein LOC106172384</fullName>
    </submittedName>
</protein>
<dbReference type="InterPro" id="IPR037064">
    <property type="entry name" value="Formiminotransferase_N_sf"/>
</dbReference>
<dbReference type="InterPro" id="IPR037070">
    <property type="entry name" value="Formiminotransferase_C_sf"/>
</dbReference>
<name>A0A1S3JDM6_LINAN</name>
<dbReference type="Proteomes" id="UP000085678">
    <property type="component" value="Unplaced"/>
</dbReference>
<dbReference type="InterPro" id="IPR051623">
    <property type="entry name" value="FTCD"/>
</dbReference>
<dbReference type="KEGG" id="lak:106172384"/>
<dbReference type="GO" id="GO:0016740">
    <property type="term" value="F:transferase activity"/>
    <property type="evidence" value="ECO:0007669"/>
    <property type="project" value="InterPro"/>
</dbReference>
<evidence type="ECO:0000259" key="1">
    <source>
        <dbReference type="SMART" id="SM01222"/>
    </source>
</evidence>
<dbReference type="SUPFAM" id="SSF55116">
    <property type="entry name" value="Formiminotransferase domain of formiminotransferase-cyclodeaminase"/>
    <property type="match status" value="1"/>
</dbReference>
<dbReference type="Gene3D" id="3.30.990.10">
    <property type="entry name" value="Formiminotransferase, N-terminal subdomain"/>
    <property type="match status" value="1"/>
</dbReference>
<reference evidence="3" key="1">
    <citation type="submission" date="2025-08" db="UniProtKB">
        <authorList>
            <consortium name="RefSeq"/>
        </authorList>
    </citation>
    <scope>IDENTIFICATION</scope>
    <source>
        <tissue evidence="3">Gonads</tissue>
    </source>
</reference>
<dbReference type="InterPro" id="IPR012886">
    <property type="entry name" value="Formiminotransferase_N"/>
</dbReference>
<dbReference type="OMA" id="TAPHREN"/>
<dbReference type="STRING" id="7574.A0A1S3JDM6"/>
<evidence type="ECO:0000313" key="2">
    <source>
        <dbReference type="Proteomes" id="UP000085678"/>
    </source>
</evidence>
<gene>
    <name evidence="3" type="primary">LOC106172384</name>
</gene>
<feature type="domain" description="Formiminotransferase N-terminal subdomain" evidence="1">
    <location>
        <begin position="4"/>
        <end position="188"/>
    </location>
</feature>
<organism evidence="2 3">
    <name type="scientific">Lingula anatina</name>
    <name type="common">Brachiopod</name>
    <name type="synonym">Lingula unguis</name>
    <dbReference type="NCBI Taxonomy" id="7574"/>
    <lineage>
        <taxon>Eukaryota</taxon>
        <taxon>Metazoa</taxon>
        <taxon>Spiralia</taxon>
        <taxon>Lophotrochozoa</taxon>
        <taxon>Brachiopoda</taxon>
        <taxon>Linguliformea</taxon>
        <taxon>Lingulata</taxon>
        <taxon>Lingulida</taxon>
        <taxon>Linguloidea</taxon>
        <taxon>Lingulidae</taxon>
        <taxon>Lingula</taxon>
    </lineage>
</organism>
<dbReference type="GO" id="GO:0005542">
    <property type="term" value="F:folic acid binding"/>
    <property type="evidence" value="ECO:0007669"/>
    <property type="project" value="InterPro"/>
</dbReference>
<dbReference type="InParanoid" id="A0A1S3JDM6"/>
<dbReference type="Pfam" id="PF07837">
    <property type="entry name" value="FTCD_N"/>
    <property type="match status" value="1"/>
</dbReference>
<dbReference type="Gene3D" id="3.30.70.670">
    <property type="entry name" value="Formiminotransferase, C-terminal subdomain"/>
    <property type="match status" value="1"/>
</dbReference>
<dbReference type="SMART" id="SM01222">
    <property type="entry name" value="FTCD_N"/>
    <property type="match status" value="1"/>
</dbReference>
<sequence length="350" mass="38287">MTSKLCACLLNVSEARNVHIIEKIAYAALEVNNKTSKQHCAAVLNVFSDYDYNRTVITIAASISHIGQSVFAACEKAFDLIDLRQHEGVHPCLGSVDLVPIHPLSPDITLEECGKEAKDLAEKLSSKIPGTSFFLFGWSHQACRGLVQRRKDVRWFAGHKTLVGNSGIQDVGAKPGARYGLTGIGAHPYVMNCNVTIDTQDLTLGKQIAQSLRAVNPDGLPGVQSMAFLHEGRVEIACNVASFSHECDQIKEICSHRSDEKNFSEVKDNCKTLGGHQLLPDQELCMFGQYKYVSPEVIEKKVKARAAIFGVETVGRALIGFTPAGAADVAKFALDNGIYDYWKTKSTRTM</sequence>
<evidence type="ECO:0000313" key="3">
    <source>
        <dbReference type="RefSeq" id="XP_013408515.1"/>
    </source>
</evidence>
<dbReference type="PANTHER" id="PTHR12234">
    <property type="entry name" value="FORMIMINOTRANSFERASE-CYCLODEAMINASE"/>
    <property type="match status" value="1"/>
</dbReference>
<dbReference type="PANTHER" id="PTHR12234:SF1">
    <property type="entry name" value="FORMIMINOTRANSFERASE N-TERMINAL SUBDOMAIN-CONTAINING PROTEIN"/>
    <property type="match status" value="1"/>
</dbReference>
<accession>A0A1S3JDM6</accession>